<dbReference type="GeneID" id="98637635"/>
<accession>A0A1M5P6K7</accession>
<evidence type="ECO:0000313" key="1">
    <source>
        <dbReference type="EMBL" id="SHG97416.1"/>
    </source>
</evidence>
<organism evidence="1 2">
    <name type="scientific">Stutzerimonas xanthomarina DSM 18231</name>
    <dbReference type="NCBI Taxonomy" id="1403346"/>
    <lineage>
        <taxon>Bacteria</taxon>
        <taxon>Pseudomonadati</taxon>
        <taxon>Pseudomonadota</taxon>
        <taxon>Gammaproteobacteria</taxon>
        <taxon>Pseudomonadales</taxon>
        <taxon>Pseudomonadaceae</taxon>
        <taxon>Stutzerimonas</taxon>
    </lineage>
</organism>
<dbReference type="AlphaFoldDB" id="A0A1M5P6K7"/>
<name>A0A1M5P6K7_9GAMM</name>
<dbReference type="EMBL" id="FQXA01000003">
    <property type="protein sequence ID" value="SHG97416.1"/>
    <property type="molecule type" value="Genomic_DNA"/>
</dbReference>
<dbReference type="Proteomes" id="UP000184000">
    <property type="component" value="Unassembled WGS sequence"/>
</dbReference>
<protein>
    <submittedName>
        <fullName evidence="1">Uncharacterized protein</fullName>
    </submittedName>
</protein>
<dbReference type="RefSeq" id="WP_143164646.1">
    <property type="nucleotide sequence ID" value="NZ_FQXA01000003.1"/>
</dbReference>
<gene>
    <name evidence="1" type="ORF">SAMN02744645_2003</name>
</gene>
<sequence>MASRLRGVETAILPVSGWHSSVRLAPAAIVYALLALLTGCASEPATPVTRDEALIHVRLVDKIDYKPSMKAFGLSRCANGVCVVEVLRENYPYCVGHEIRHVFEGDWHAGHESTEGC</sequence>
<evidence type="ECO:0000313" key="2">
    <source>
        <dbReference type="Proteomes" id="UP000184000"/>
    </source>
</evidence>
<reference evidence="1 2" key="1">
    <citation type="submission" date="2016-11" db="EMBL/GenBank/DDBJ databases">
        <authorList>
            <person name="Jaros S."/>
            <person name="Januszkiewicz K."/>
            <person name="Wedrychowicz H."/>
        </authorList>
    </citation>
    <scope>NUCLEOTIDE SEQUENCE [LARGE SCALE GENOMIC DNA]</scope>
    <source>
        <strain evidence="1 2">DSM 18231</strain>
    </source>
</reference>
<proteinExistence type="predicted"/>